<keyword evidence="1 6" id="KW-0732">Signal</keyword>
<evidence type="ECO:0000313" key="8">
    <source>
        <dbReference type="EMBL" id="MBB6209655.1"/>
    </source>
</evidence>
<comment type="caution">
    <text evidence="8">The sequence shown here is derived from an EMBL/GenBank/DDBJ whole genome shotgun (WGS) entry which is preliminary data.</text>
</comment>
<feature type="signal peptide" evidence="6">
    <location>
        <begin position="1"/>
        <end position="28"/>
    </location>
</feature>
<dbReference type="Pfam" id="PF01323">
    <property type="entry name" value="DSBA"/>
    <property type="match status" value="1"/>
</dbReference>
<dbReference type="InterPro" id="IPR013766">
    <property type="entry name" value="Thioredoxin_domain"/>
</dbReference>
<accession>A0A7X0DL62</accession>
<feature type="coiled-coil region" evidence="5">
    <location>
        <begin position="55"/>
        <end position="84"/>
    </location>
</feature>
<keyword evidence="5" id="KW-0175">Coiled coil</keyword>
<gene>
    <name evidence="8" type="ORF">FHS48_001063</name>
</gene>
<evidence type="ECO:0000256" key="3">
    <source>
        <dbReference type="ARBA" id="ARBA00023157"/>
    </source>
</evidence>
<evidence type="ECO:0000256" key="5">
    <source>
        <dbReference type="SAM" id="Coils"/>
    </source>
</evidence>
<feature type="chain" id="PRO_5031434164" evidence="6">
    <location>
        <begin position="29"/>
        <end position="253"/>
    </location>
</feature>
<reference evidence="8 9" key="1">
    <citation type="submission" date="2020-08" db="EMBL/GenBank/DDBJ databases">
        <title>Genomic Encyclopedia of Type Strains, Phase IV (KMG-IV): sequencing the most valuable type-strain genomes for metagenomic binning, comparative biology and taxonomic classification.</title>
        <authorList>
            <person name="Goeker M."/>
        </authorList>
    </citation>
    <scope>NUCLEOTIDE SEQUENCE [LARGE SCALE GENOMIC DNA]</scope>
    <source>
        <strain evidence="8 9">DSM 11590</strain>
    </source>
</reference>
<feature type="domain" description="Thioredoxin" evidence="7">
    <location>
        <begin position="53"/>
        <end position="252"/>
    </location>
</feature>
<dbReference type="AlphaFoldDB" id="A0A7X0DL62"/>
<dbReference type="Pfam" id="PF18312">
    <property type="entry name" value="ScsC_N"/>
    <property type="match status" value="1"/>
</dbReference>
<organism evidence="8 9">
    <name type="scientific">Novispirillum itersonii</name>
    <name type="common">Aquaspirillum itersonii</name>
    <dbReference type="NCBI Taxonomy" id="189"/>
    <lineage>
        <taxon>Bacteria</taxon>
        <taxon>Pseudomonadati</taxon>
        <taxon>Pseudomonadota</taxon>
        <taxon>Alphaproteobacteria</taxon>
        <taxon>Rhodospirillales</taxon>
        <taxon>Novispirillaceae</taxon>
        <taxon>Novispirillum</taxon>
    </lineage>
</organism>
<dbReference type="PANTHER" id="PTHR13887">
    <property type="entry name" value="GLUTATHIONE S-TRANSFERASE KAPPA"/>
    <property type="match status" value="1"/>
</dbReference>
<dbReference type="PROSITE" id="PS51352">
    <property type="entry name" value="THIOREDOXIN_2"/>
    <property type="match status" value="1"/>
</dbReference>
<sequence>MIPMLRSFRPLAAAFLIAGAALPATASAAESFSDAQKTEIETVVRDYLIKHPEVVLQAMQELQARQEKEEKAQQQAALKDNRRALLSNPDDPVMGNPKGDVTVVEFFDYQCGYCKRVFPSLMDTIKADGKVRVVMKELPVLGPASIVAARHALAAKMQGQAKYDAFHNTLMAARGPVTEDSIMSAARTAGLDTTRLATDAKRPEIEQQLRANMELASALGISGTPAFVIGDTLIPGAVEAPVLKKAIDEARKG</sequence>
<evidence type="ECO:0000313" key="9">
    <source>
        <dbReference type="Proteomes" id="UP000544872"/>
    </source>
</evidence>
<keyword evidence="2" id="KW-0560">Oxidoreductase</keyword>
<dbReference type="PANTHER" id="PTHR13887:SF14">
    <property type="entry name" value="DISULFIDE BOND FORMATION PROTEIN D"/>
    <property type="match status" value="1"/>
</dbReference>
<keyword evidence="8" id="KW-0413">Isomerase</keyword>
<dbReference type="InterPro" id="IPR001853">
    <property type="entry name" value="DSBA-like_thioredoxin_dom"/>
</dbReference>
<dbReference type="RefSeq" id="WP_260402355.1">
    <property type="nucleotide sequence ID" value="NZ_JACIIX010000003.1"/>
</dbReference>
<name>A0A7X0DL62_NOVIT</name>
<dbReference type="InterPro" id="IPR041205">
    <property type="entry name" value="ScsC_N"/>
</dbReference>
<evidence type="ECO:0000256" key="4">
    <source>
        <dbReference type="ARBA" id="ARBA00023284"/>
    </source>
</evidence>
<proteinExistence type="predicted"/>
<keyword evidence="9" id="KW-1185">Reference proteome</keyword>
<dbReference type="CDD" id="cd03023">
    <property type="entry name" value="DsbA_Com1_like"/>
    <property type="match status" value="1"/>
</dbReference>
<evidence type="ECO:0000259" key="7">
    <source>
        <dbReference type="PROSITE" id="PS51352"/>
    </source>
</evidence>
<evidence type="ECO:0000256" key="2">
    <source>
        <dbReference type="ARBA" id="ARBA00023002"/>
    </source>
</evidence>
<protein>
    <submittedName>
        <fullName evidence="8">Protein-disulfide isomerase</fullName>
    </submittedName>
</protein>
<evidence type="ECO:0000256" key="1">
    <source>
        <dbReference type="ARBA" id="ARBA00022729"/>
    </source>
</evidence>
<dbReference type="InterPro" id="IPR036249">
    <property type="entry name" value="Thioredoxin-like_sf"/>
</dbReference>
<dbReference type="Proteomes" id="UP000544872">
    <property type="component" value="Unassembled WGS sequence"/>
</dbReference>
<keyword evidence="3" id="KW-1015">Disulfide bond</keyword>
<dbReference type="SUPFAM" id="SSF52833">
    <property type="entry name" value="Thioredoxin-like"/>
    <property type="match status" value="1"/>
</dbReference>
<keyword evidence="4" id="KW-0676">Redox-active center</keyword>
<evidence type="ECO:0000256" key="6">
    <source>
        <dbReference type="SAM" id="SignalP"/>
    </source>
</evidence>
<dbReference type="GO" id="GO:0016491">
    <property type="term" value="F:oxidoreductase activity"/>
    <property type="evidence" value="ECO:0007669"/>
    <property type="project" value="UniProtKB-KW"/>
</dbReference>
<dbReference type="EMBL" id="JACIIX010000003">
    <property type="protein sequence ID" value="MBB6209655.1"/>
    <property type="molecule type" value="Genomic_DNA"/>
</dbReference>
<dbReference type="GO" id="GO:0016853">
    <property type="term" value="F:isomerase activity"/>
    <property type="evidence" value="ECO:0007669"/>
    <property type="project" value="UniProtKB-KW"/>
</dbReference>
<dbReference type="Gene3D" id="3.40.30.10">
    <property type="entry name" value="Glutaredoxin"/>
    <property type="match status" value="1"/>
</dbReference>